<dbReference type="EC" id="3.2.1.22" evidence="5"/>
<dbReference type="CDD" id="cd04082">
    <property type="entry name" value="CBM35_pectate_lyase-like"/>
    <property type="match status" value="1"/>
</dbReference>
<dbReference type="PANTHER" id="PTHR11452">
    <property type="entry name" value="ALPHA-GALACTOSIDASE/ALPHA-N-ACETYLGALACTOSAMINIDASE"/>
    <property type="match status" value="1"/>
</dbReference>
<keyword evidence="2" id="KW-0732">Signal</keyword>
<dbReference type="SUPFAM" id="SSF49785">
    <property type="entry name" value="Galactose-binding domain-like"/>
    <property type="match status" value="1"/>
</dbReference>
<comment type="similarity">
    <text evidence="1 5">Belongs to the glycosyl hydrolase 27 family.</text>
</comment>
<reference evidence="7" key="1">
    <citation type="submission" date="2024-07" db="EMBL/GenBank/DDBJ databases">
        <authorList>
            <person name="Yu S.T."/>
        </authorList>
    </citation>
    <scope>NUCLEOTIDE SEQUENCE</scope>
    <source>
        <strain evidence="7">R21</strain>
    </source>
</reference>
<dbReference type="Pfam" id="PF16499">
    <property type="entry name" value="Melibiase_2"/>
    <property type="match status" value="2"/>
</dbReference>
<dbReference type="RefSeq" id="WP_369231952.1">
    <property type="nucleotide sequence ID" value="NZ_CP163435.1"/>
</dbReference>
<dbReference type="SUPFAM" id="SSF51445">
    <property type="entry name" value="(Trans)glycosidases"/>
    <property type="match status" value="1"/>
</dbReference>
<dbReference type="PRINTS" id="PR00740">
    <property type="entry name" value="GLHYDRLASE27"/>
</dbReference>
<proteinExistence type="inferred from homology"/>
<dbReference type="InterPro" id="IPR041233">
    <property type="entry name" value="Melibiase_C"/>
</dbReference>
<dbReference type="EMBL" id="CP163435">
    <property type="protein sequence ID" value="XDQ24895.1"/>
    <property type="molecule type" value="Genomic_DNA"/>
</dbReference>
<dbReference type="InterPro" id="IPR013785">
    <property type="entry name" value="Aldolase_TIM"/>
</dbReference>
<dbReference type="AlphaFoldDB" id="A0AB39P2I1"/>
<evidence type="ECO:0000256" key="3">
    <source>
        <dbReference type="ARBA" id="ARBA00022801"/>
    </source>
</evidence>
<dbReference type="Pfam" id="PF16990">
    <property type="entry name" value="CBM_35"/>
    <property type="match status" value="1"/>
</dbReference>
<evidence type="ECO:0000256" key="5">
    <source>
        <dbReference type="RuleBase" id="RU361168"/>
    </source>
</evidence>
<organism evidence="7">
    <name type="scientific">Streptomyces sp. R21</name>
    <dbReference type="NCBI Taxonomy" id="3238627"/>
    <lineage>
        <taxon>Bacteria</taxon>
        <taxon>Bacillati</taxon>
        <taxon>Actinomycetota</taxon>
        <taxon>Actinomycetes</taxon>
        <taxon>Kitasatosporales</taxon>
        <taxon>Streptomycetaceae</taxon>
        <taxon>Streptomyces</taxon>
    </lineage>
</organism>
<evidence type="ECO:0000256" key="2">
    <source>
        <dbReference type="ARBA" id="ARBA00022729"/>
    </source>
</evidence>
<dbReference type="PANTHER" id="PTHR11452:SF75">
    <property type="entry name" value="ALPHA-GALACTOSIDASE MEL1"/>
    <property type="match status" value="1"/>
</dbReference>
<accession>A0AB39P2I1</accession>
<keyword evidence="5" id="KW-1015">Disulfide bond</keyword>
<dbReference type="GO" id="GO:0030246">
    <property type="term" value="F:carbohydrate binding"/>
    <property type="evidence" value="ECO:0007669"/>
    <property type="project" value="InterPro"/>
</dbReference>
<dbReference type="Gene3D" id="2.60.120.260">
    <property type="entry name" value="Galactose-binding domain-like"/>
    <property type="match status" value="1"/>
</dbReference>
<dbReference type="InterPro" id="IPR017853">
    <property type="entry name" value="GH"/>
</dbReference>
<evidence type="ECO:0000259" key="6">
    <source>
        <dbReference type="PROSITE" id="PS51175"/>
    </source>
</evidence>
<dbReference type="Gene3D" id="2.60.40.1180">
    <property type="entry name" value="Golgi alpha-mannosidase II"/>
    <property type="match status" value="1"/>
</dbReference>
<evidence type="ECO:0000313" key="7">
    <source>
        <dbReference type="EMBL" id="XDQ24895.1"/>
    </source>
</evidence>
<dbReference type="InterPro" id="IPR008979">
    <property type="entry name" value="Galactose-bd-like_sf"/>
</dbReference>
<name>A0AB39P2I1_9ACTN</name>
<dbReference type="InterPro" id="IPR013780">
    <property type="entry name" value="Glyco_hydro_b"/>
</dbReference>
<dbReference type="InterPro" id="IPR002241">
    <property type="entry name" value="Glyco_hydro_27"/>
</dbReference>
<sequence>MRHLRAVLLALAGVLIAGAIPLLTAPPAAASGNGQSIRPAMGWSSWSFVRRWPTEDKIKAQADALVSSGLDRHGFVYVNLDDFYQKCDSNGFVVDSYGRWTVDSAKFPSGIKALADYVHSKGLKFGFYVTPGIAKNAVLKNTPIEGTSYHAADIADTSTLEKNYNCKNMYYIDYTKPGAQEFVNSWARQFASWGVDYLKIDGVGSQDIPDVRAWDKALRATGRPINYALSNNLAIADAPTWRSLANSWRTQGDVECYCGSGPNGSGYPLTDWSHVTTRFTSAANWQQYAGPGGWNDLDSLEIGNGDQAGLTADQRRSQFTLWSMAGAPLLLGTDLTQLDPVDAAMLTNDRLIAVDQDGYAAKRIVSSGVNQVWSKREDSGDYVVALFNTGTTGSSTATVDWSQVGFTGSGQVTDLWSGADKGTVADTYSATLRPGEARLIRVAPLGTRTVRYQAEQAGITSGSTVDTDHPGFTGTGFVNTANAAGAYVEWTVDSAAARNASVAIRYANGSTVGRPMDVTVNGTVVSANRAFNGTGSWDTWAASTLTVPLKAGANTIRVTATTANGAPNVDALDRS</sequence>
<dbReference type="SUPFAM" id="SSF51011">
    <property type="entry name" value="Glycosyl hydrolase domain"/>
    <property type="match status" value="1"/>
</dbReference>
<keyword evidence="4 5" id="KW-0326">Glycosidase</keyword>
<dbReference type="Pfam" id="PF17801">
    <property type="entry name" value="Melibiase_C"/>
    <property type="match status" value="1"/>
</dbReference>
<feature type="domain" description="CBM6" evidence="6">
    <location>
        <begin position="450"/>
        <end position="575"/>
    </location>
</feature>
<evidence type="ECO:0000256" key="4">
    <source>
        <dbReference type="ARBA" id="ARBA00023295"/>
    </source>
</evidence>
<dbReference type="GO" id="GO:0005975">
    <property type="term" value="P:carbohydrate metabolic process"/>
    <property type="evidence" value="ECO:0007669"/>
    <property type="project" value="InterPro"/>
</dbReference>
<keyword evidence="3 5" id="KW-0378">Hydrolase</keyword>
<dbReference type="InterPro" id="IPR005084">
    <property type="entry name" value="CBM6"/>
</dbReference>
<gene>
    <name evidence="7" type="ORF">AB5J56_09450</name>
</gene>
<dbReference type="GO" id="GO:0004557">
    <property type="term" value="F:alpha-galactosidase activity"/>
    <property type="evidence" value="ECO:0007669"/>
    <property type="project" value="UniProtKB-EC"/>
</dbReference>
<comment type="catalytic activity">
    <reaction evidence="5">
        <text>Hydrolysis of terminal, non-reducing alpha-D-galactose residues in alpha-D-galactosides, including galactose oligosaccharides, galactomannans and galactolipids.</text>
        <dbReference type="EC" id="3.2.1.22"/>
    </reaction>
</comment>
<evidence type="ECO:0000256" key="1">
    <source>
        <dbReference type="ARBA" id="ARBA00009743"/>
    </source>
</evidence>
<protein>
    <recommendedName>
        <fullName evidence="5">Alpha-galactosidase</fullName>
        <ecNumber evidence="5">3.2.1.22</ecNumber>
    </recommendedName>
    <alternativeName>
        <fullName evidence="5">Melibiase</fullName>
    </alternativeName>
</protein>
<dbReference type="PROSITE" id="PS51175">
    <property type="entry name" value="CBM6"/>
    <property type="match status" value="1"/>
</dbReference>
<dbReference type="Gene3D" id="3.20.20.70">
    <property type="entry name" value="Aldolase class I"/>
    <property type="match status" value="1"/>
</dbReference>
<dbReference type="CDD" id="cd14792">
    <property type="entry name" value="GH27"/>
    <property type="match status" value="1"/>
</dbReference>